<name>A0A0R3DXH9_9BRAD</name>
<reference evidence="1 2" key="1">
    <citation type="submission" date="2015-09" db="EMBL/GenBank/DDBJ databases">
        <title>Draft Genome Sequence of Bradyrhizobium manausense Strain BR 3351T, a Novel Symbiotic Nitrogen-Fixing Alphaproteobacterium Isolated from Brazilian Amazon Rain Forest.</title>
        <authorList>
            <person name="De Araujo J.L."/>
            <person name="Zilli J.E."/>
        </authorList>
    </citation>
    <scope>NUCLEOTIDE SEQUENCE [LARGE SCALE GENOMIC DNA]</scope>
    <source>
        <strain evidence="1 2">BR3351</strain>
    </source>
</reference>
<dbReference type="Proteomes" id="UP000051936">
    <property type="component" value="Unassembled WGS sequence"/>
</dbReference>
<evidence type="ECO:0000313" key="2">
    <source>
        <dbReference type="Proteomes" id="UP000051936"/>
    </source>
</evidence>
<sequence>MDVVERIGANPSALPHAGTNASLVPASPGDGGERMTLNLFFEERDDRWFPGDRHVRPLVRRMLLGKSWISGQRRVFLNLCAGLDRVGIPYRVNDYSYIRKHPEELACILGRPFVLDWFAWKNPLLLGVVMYNHPVDVPKRLKHVHENTILVPCDWYAQMCRPYWPDVQVWPVGIETDLWTPTPAAQKSLDVLLYDKVRWEHDRYDSELIEPIRSHLEASGRTVEVIRYGHYKEDDYKAALARCRSMVFLCEHESQGIACQQALSSGVPVFAWDRGGPWQDPEYFPDKVRYEGGVSSVPYFDARCGSTFIDADGFISGWSGFWSQVSAGGFAPRDYVMDNLTLEKGALHYYDIAEAVMQRHAR</sequence>
<dbReference type="RefSeq" id="WP_057748077.1">
    <property type="nucleotide sequence ID" value="NZ_LJYG01000062.1"/>
</dbReference>
<proteinExistence type="predicted"/>
<comment type="caution">
    <text evidence="1">The sequence shown here is derived from an EMBL/GenBank/DDBJ whole genome shotgun (WGS) entry which is preliminary data.</text>
</comment>
<organism evidence="1 2">
    <name type="scientific">Bradyrhizobium manausense</name>
    <dbReference type="NCBI Taxonomy" id="989370"/>
    <lineage>
        <taxon>Bacteria</taxon>
        <taxon>Pseudomonadati</taxon>
        <taxon>Pseudomonadota</taxon>
        <taxon>Alphaproteobacteria</taxon>
        <taxon>Hyphomicrobiales</taxon>
        <taxon>Nitrobacteraceae</taxon>
        <taxon>Bradyrhizobium</taxon>
    </lineage>
</organism>
<protein>
    <submittedName>
        <fullName evidence="1">Glycosyltransferase</fullName>
    </submittedName>
</protein>
<dbReference type="OrthoDB" id="7374792at2"/>
<evidence type="ECO:0000313" key="1">
    <source>
        <dbReference type="EMBL" id="KRQ12797.1"/>
    </source>
</evidence>
<accession>A0A0R3DXH9</accession>
<keyword evidence="1" id="KW-0808">Transferase</keyword>
<dbReference type="STRING" id="989370.AOQ71_16495"/>
<dbReference type="Gene3D" id="3.40.50.2000">
    <property type="entry name" value="Glycogen Phosphorylase B"/>
    <property type="match status" value="1"/>
</dbReference>
<dbReference type="EMBL" id="LJYG01000062">
    <property type="protein sequence ID" value="KRQ12797.1"/>
    <property type="molecule type" value="Genomic_DNA"/>
</dbReference>
<dbReference type="AlphaFoldDB" id="A0A0R3DXH9"/>
<keyword evidence="2" id="KW-1185">Reference proteome</keyword>
<dbReference type="SUPFAM" id="SSF53756">
    <property type="entry name" value="UDP-Glycosyltransferase/glycogen phosphorylase"/>
    <property type="match status" value="1"/>
</dbReference>
<gene>
    <name evidence="1" type="ORF">AOQ71_16495</name>
</gene>
<dbReference type="GO" id="GO:0016740">
    <property type="term" value="F:transferase activity"/>
    <property type="evidence" value="ECO:0007669"/>
    <property type="project" value="UniProtKB-KW"/>
</dbReference>